<comment type="caution">
    <text evidence="5">The sequence shown here is derived from an EMBL/GenBank/DDBJ whole genome shotgun (WGS) entry which is preliminary data.</text>
</comment>
<dbReference type="EMBL" id="CALNXI010001446">
    <property type="protein sequence ID" value="CAH3169208.1"/>
    <property type="molecule type" value="Genomic_DNA"/>
</dbReference>
<dbReference type="SUPFAM" id="SSF48371">
    <property type="entry name" value="ARM repeat"/>
    <property type="match status" value="1"/>
</dbReference>
<reference evidence="5 6" key="1">
    <citation type="submission" date="2022-05" db="EMBL/GenBank/DDBJ databases">
        <authorList>
            <consortium name="Genoscope - CEA"/>
            <person name="William W."/>
        </authorList>
    </citation>
    <scope>NUCLEOTIDE SEQUENCE [LARGE SCALE GENOMIC DNA]</scope>
</reference>
<dbReference type="InterPro" id="IPR029026">
    <property type="entry name" value="tRNA_m1G_MTases_N"/>
</dbReference>
<keyword evidence="2" id="KW-0808">Transferase</keyword>
<dbReference type="Proteomes" id="UP001159427">
    <property type="component" value="Unassembled WGS sequence"/>
</dbReference>
<dbReference type="SUPFAM" id="SSF75217">
    <property type="entry name" value="alpha/beta knot"/>
    <property type="match status" value="1"/>
</dbReference>
<proteinExistence type="predicted"/>
<dbReference type="InterPro" id="IPR044748">
    <property type="entry name" value="Trm3/TARBP1_C"/>
</dbReference>
<keyword evidence="1" id="KW-0489">Methyltransferase</keyword>
<evidence type="ECO:0000256" key="2">
    <source>
        <dbReference type="ARBA" id="ARBA00022679"/>
    </source>
</evidence>
<organism evidence="5 6">
    <name type="scientific">Porites evermanni</name>
    <dbReference type="NCBI Taxonomy" id="104178"/>
    <lineage>
        <taxon>Eukaryota</taxon>
        <taxon>Metazoa</taxon>
        <taxon>Cnidaria</taxon>
        <taxon>Anthozoa</taxon>
        <taxon>Hexacorallia</taxon>
        <taxon>Scleractinia</taxon>
        <taxon>Fungiina</taxon>
        <taxon>Poritidae</taxon>
        <taxon>Porites</taxon>
    </lineage>
</organism>
<gene>
    <name evidence="5" type="ORF">PEVE_00006788</name>
</gene>
<keyword evidence="6" id="KW-1185">Reference proteome</keyword>
<evidence type="ECO:0000256" key="1">
    <source>
        <dbReference type="ARBA" id="ARBA00022603"/>
    </source>
</evidence>
<dbReference type="InterPro" id="IPR045330">
    <property type="entry name" value="TRM3/TARBP1"/>
</dbReference>
<dbReference type="Pfam" id="PF00588">
    <property type="entry name" value="SpoU_methylase"/>
    <property type="match status" value="1"/>
</dbReference>
<dbReference type="Pfam" id="PF25050">
    <property type="entry name" value="TARBP1"/>
    <property type="match status" value="1"/>
</dbReference>
<dbReference type="Gene3D" id="3.40.1280.10">
    <property type="match status" value="1"/>
</dbReference>
<evidence type="ECO:0000259" key="4">
    <source>
        <dbReference type="Pfam" id="PF25050"/>
    </source>
</evidence>
<evidence type="ECO:0000259" key="3">
    <source>
        <dbReference type="Pfam" id="PF00588"/>
    </source>
</evidence>
<dbReference type="PANTHER" id="PTHR12029">
    <property type="entry name" value="RNA METHYLTRANSFERASE"/>
    <property type="match status" value="1"/>
</dbReference>
<dbReference type="PANTHER" id="PTHR12029:SF11">
    <property type="entry name" value="METHYLTRANSFERASE TARBP1-RELATED"/>
    <property type="match status" value="1"/>
</dbReference>
<protein>
    <recommendedName>
        <fullName evidence="7">tRNA/rRNA methyltransferase SpoU type domain-containing protein</fullName>
    </recommendedName>
</protein>
<feature type="domain" description="tRNA/rRNA methyltransferase SpoU type" evidence="3">
    <location>
        <begin position="1490"/>
        <end position="1631"/>
    </location>
</feature>
<evidence type="ECO:0008006" key="7">
    <source>
        <dbReference type="Google" id="ProtNLM"/>
    </source>
</evidence>
<evidence type="ECO:0000313" key="6">
    <source>
        <dbReference type="Proteomes" id="UP001159427"/>
    </source>
</evidence>
<feature type="domain" description="TARBP1" evidence="4">
    <location>
        <begin position="263"/>
        <end position="342"/>
    </location>
</feature>
<dbReference type="CDD" id="cd18091">
    <property type="entry name" value="SpoU-like_TRM3-like"/>
    <property type="match status" value="1"/>
</dbReference>
<sequence length="1652" mass="188202">MDRLLQFVCDNSEFYQFSVVLKRFVEQQDQVPDTNYLESLQLVLQTLEKSQHLSEDLVTKVLREVCWPIVYSRSDGSQRKKLHLCYDIVALCCSVYPTKVLSEVHEKSLEILRRYVSEKSATDENAHDVSVTLDLIGNLVKPEAFESGEDAGLTSGEFGDELFKELLNLLPCTTEKLCAKLTGAVLPHFLKFKRTERCEAVWHVVKLVFQNEETESTTKTFAILCGLADFFCSPGNSYNLFEKPEFWEMIQNGIVFNEPLSRKRSMYLLKRSLDVLDKQLGDLSVESKKGNRLFYWASMNKNSLRSLWQDFVLIMETLDEKQAHIIKPVLPRISSIVDATKKIINGEIMLDISWLLTLYYRAAQHDNKFICRWAILDLLSMDLSCSPLLSPCYWWFLYGPLMRMLSEYNIYARSDDDMKGDAPAVGMAVVAFFTSFAERLQVNNRPAFCAGLLSAIVRQEFTQVPLVFMSQMLASLPSCPAWDSEALSIIRGIFPLFRTFNPHMTVAIQSFLLKAVINLTNPRRVSWTVLGDFLSLFSTIDCLCRGNDLWEATVNFVEEIRGSVCHETPVESGLSELTSTSNPFDHLKSRIEAFLNDQTPVIPASDSEAQSVIRLLVISCDAHLKFSKNLTTKQPVQEILQQIVTVIHHASSHVYAPDRKTERAAILLSGILHHLNSTTPACSRSSSQKTVRVGNSKLKVDNSAYLMCELLRSSGPDMLELLLRKLTTAAMNVSHADFSFAFLDLANELYIFMTANIGGQEVECYYHFIDKLIQKSRKMVLDKQSGRQHLTLSDWRSFALSMKCLVFCCNVLKTEQLPSSSYLVYTLLQTIAELDLSSEFPKPKFLYPGEEGDHTSTEAGPLIKKGWGRLVSDVLEAQWLCVGFLIEESQRYTEDKDQEMKKKLENFLVDLPETTIKALSLGSGQAILPVIKCVRLLTPRMLLKDASLCSRALESVWWTFQNRQKGDHIWFWGTLREITQVLFSPCLLTLPEDHPITAIVRKYWAELLAMGEDRPGIVNHVIEPCCKFWTSSHCDYNHAISASQFSEGDRKQSLEVHLDFIIEASIFGPSEKKTIRVTNFVLEYVHRLSEQYEICPVTVNELRDDTRVRVNAINTLMMLSPKDPRDSKLLQRVIHALIAKNSDLLEDKPRSSINSYAHRRKHRVWQAVLVSLSRLLEEGDATESFFRQVLEGMFGAILGDNQVSVRNFVQWGLVLILGRFPNLLPFLWEQLKYQVDRRSGSVFPLLVVAAVVGEFSFSDSSSQTAYFRRAFPTILPWVLASHVMVQAYAQVALQKMWLTCQRQNLREVMSDYAVIESCVNFLESSNEGLRQKVRVLGDFFFLDLHPYLDFSVQTLYEILPRLAEVTDEEWISPNGFMNGTLGMRVWKSHGDGFHRLKLINPDDTRLSKLLDAPRYNYEEGIGEQIMRRLTGKAIYEKNELQGNDVMCRLQSGDVQKKIRPWKVIPPDEEMMSEIQQQRMVNMHKNSAGNLIVVASLIDKAPNLGGLCRTCEIFGVQTLVLSNSHVIEDIQFKSLSVSAAKWMNLQEVRISSLKSYLESMRHEGYTLIGVEQTANSESLTRYQFPHKTLLLLGNEKEGIPVDLIQMLDVCVEIPQVGIIRSLNVHVSGALIVWEYTRQRLLEAGTRDHITTDM</sequence>
<dbReference type="InterPro" id="IPR029028">
    <property type="entry name" value="Alpha/beta_knot_MTases"/>
</dbReference>
<dbReference type="InterPro" id="IPR056921">
    <property type="entry name" value="TARBP1_dom"/>
</dbReference>
<dbReference type="InterPro" id="IPR016024">
    <property type="entry name" value="ARM-type_fold"/>
</dbReference>
<dbReference type="InterPro" id="IPR001537">
    <property type="entry name" value="SpoU_MeTrfase"/>
</dbReference>
<accession>A0ABN8QUP2</accession>
<evidence type="ECO:0000313" key="5">
    <source>
        <dbReference type="EMBL" id="CAH3169208.1"/>
    </source>
</evidence>
<name>A0ABN8QUP2_9CNID</name>